<keyword evidence="4" id="KW-0418">Kinase</keyword>
<dbReference type="GO" id="GO:0006897">
    <property type="term" value="P:endocytosis"/>
    <property type="evidence" value="ECO:0007669"/>
    <property type="project" value="TreeGrafter"/>
</dbReference>
<protein>
    <recommendedName>
        <fullName evidence="1">phosphatidylinositol 3-kinase</fullName>
        <ecNumber evidence="1">2.7.1.137</ecNumber>
    </recommendedName>
</protein>
<accession>A0A5M9JG62</accession>
<gene>
    <name evidence="7" type="ORF">EYC84_008208</name>
</gene>
<dbReference type="GO" id="GO:0000407">
    <property type="term" value="C:phagophore assembly site"/>
    <property type="evidence" value="ECO:0007669"/>
    <property type="project" value="TreeGrafter"/>
</dbReference>
<dbReference type="SMART" id="SM00146">
    <property type="entry name" value="PI3Kc"/>
    <property type="match status" value="1"/>
</dbReference>
<dbReference type="PANTHER" id="PTHR10048:SF7">
    <property type="entry name" value="PHOSPHATIDYLINOSITOL 3-KINASE CATALYTIC SUBUNIT TYPE 3"/>
    <property type="match status" value="1"/>
</dbReference>
<dbReference type="InterPro" id="IPR018936">
    <property type="entry name" value="PI3/4_kinase_CS"/>
</dbReference>
<dbReference type="Pfam" id="PF00454">
    <property type="entry name" value="PI3_PI4_kinase"/>
    <property type="match status" value="1"/>
</dbReference>
<evidence type="ECO:0000256" key="4">
    <source>
        <dbReference type="ARBA" id="ARBA00022777"/>
    </source>
</evidence>
<dbReference type="Gene3D" id="3.30.1010.10">
    <property type="entry name" value="Phosphatidylinositol 3-kinase Catalytic Subunit, Chain A, domain 4"/>
    <property type="match status" value="1"/>
</dbReference>
<dbReference type="PANTHER" id="PTHR10048">
    <property type="entry name" value="PHOSPHATIDYLINOSITOL KINASE"/>
    <property type="match status" value="1"/>
</dbReference>
<dbReference type="InterPro" id="IPR011009">
    <property type="entry name" value="Kinase-like_dom_sf"/>
</dbReference>
<dbReference type="AlphaFoldDB" id="A0A5M9JG62"/>
<dbReference type="FunFam" id="1.10.1070.11:FF:000002">
    <property type="entry name" value="Phosphatidylinositol 3-kinase catalytic subunit type 3"/>
    <property type="match status" value="1"/>
</dbReference>
<dbReference type="InterPro" id="IPR036940">
    <property type="entry name" value="PI3/4_kinase_cat_sf"/>
</dbReference>
<dbReference type="Proteomes" id="UP000322873">
    <property type="component" value="Unassembled WGS sequence"/>
</dbReference>
<dbReference type="InterPro" id="IPR000403">
    <property type="entry name" value="PI3/4_kinase_cat_dom"/>
</dbReference>
<dbReference type="SUPFAM" id="SSF56112">
    <property type="entry name" value="Protein kinase-like (PK-like)"/>
    <property type="match status" value="1"/>
</dbReference>
<keyword evidence="5" id="KW-0067">ATP-binding</keyword>
<dbReference type="EC" id="2.7.1.137" evidence="1"/>
<dbReference type="CDD" id="cd00896">
    <property type="entry name" value="PI3Kc_III"/>
    <property type="match status" value="1"/>
</dbReference>
<dbReference type="GO" id="GO:0000045">
    <property type="term" value="P:autophagosome assembly"/>
    <property type="evidence" value="ECO:0007669"/>
    <property type="project" value="TreeGrafter"/>
</dbReference>
<dbReference type="GO" id="GO:0005524">
    <property type="term" value="F:ATP binding"/>
    <property type="evidence" value="ECO:0007669"/>
    <property type="project" value="UniProtKB-KW"/>
</dbReference>
<dbReference type="GO" id="GO:0005768">
    <property type="term" value="C:endosome"/>
    <property type="evidence" value="ECO:0007669"/>
    <property type="project" value="TreeGrafter"/>
</dbReference>
<evidence type="ECO:0000256" key="1">
    <source>
        <dbReference type="ARBA" id="ARBA00012073"/>
    </source>
</evidence>
<sequence>MDQLLQKENLDLKLSPYKILATGATAGAVQFVPSMSLQSIVNKFKGNTVLNYLKSNNPDDKASLGVRKEALDVFIKSCAGYCVITYLLGVGDRHLDNLLLAPDGHFFHADFGFILGRDPKPFAPAMKLCKEMVDGMGGSMSEHYPQFKQYCFTAYTTLRKSSNLILNLFSLMVDANIPDIKLEPDKVVLKVKERFHLELSEEDAIRHFERLIEDSANAIFPVVIDRLHGFVQHFR</sequence>
<dbReference type="PROSITE" id="PS00916">
    <property type="entry name" value="PI3_4_KINASE_2"/>
    <property type="match status" value="1"/>
</dbReference>
<name>A0A5M9JG62_MONFR</name>
<reference evidence="7 8" key="1">
    <citation type="submission" date="2019-06" db="EMBL/GenBank/DDBJ databases">
        <title>Genome Sequence of the Brown Rot Fungal Pathogen Monilinia fructicola.</title>
        <authorList>
            <person name="De Miccolis Angelini R.M."/>
            <person name="Landi L."/>
            <person name="Abate D."/>
            <person name="Pollastro S."/>
            <person name="Romanazzi G."/>
            <person name="Faretra F."/>
        </authorList>
    </citation>
    <scope>NUCLEOTIDE SEQUENCE [LARGE SCALE GENOMIC DNA]</scope>
    <source>
        <strain evidence="7 8">Mfrc123</strain>
    </source>
</reference>
<keyword evidence="3" id="KW-0547">Nucleotide-binding</keyword>
<dbReference type="GO" id="GO:0005777">
    <property type="term" value="C:peroxisome"/>
    <property type="evidence" value="ECO:0007669"/>
    <property type="project" value="TreeGrafter"/>
</dbReference>
<dbReference type="Gene3D" id="1.10.1070.11">
    <property type="entry name" value="Phosphatidylinositol 3-/4-kinase, catalytic domain"/>
    <property type="match status" value="1"/>
</dbReference>
<comment type="caution">
    <text evidence="7">The sequence shown here is derived from an EMBL/GenBank/DDBJ whole genome shotgun (WGS) entry which is preliminary data.</text>
</comment>
<evidence type="ECO:0000256" key="3">
    <source>
        <dbReference type="ARBA" id="ARBA00022741"/>
    </source>
</evidence>
<dbReference type="GO" id="GO:0048015">
    <property type="term" value="P:phosphatidylinositol-mediated signaling"/>
    <property type="evidence" value="ECO:0007669"/>
    <property type="project" value="TreeGrafter"/>
</dbReference>
<evidence type="ECO:0000313" key="8">
    <source>
        <dbReference type="Proteomes" id="UP000322873"/>
    </source>
</evidence>
<dbReference type="InterPro" id="IPR015433">
    <property type="entry name" value="PI3/4_kinase"/>
</dbReference>
<dbReference type="PROSITE" id="PS50290">
    <property type="entry name" value="PI3_4_KINASE_3"/>
    <property type="match status" value="1"/>
</dbReference>
<dbReference type="EMBL" id="VICG01000010">
    <property type="protein sequence ID" value="KAA8567737.1"/>
    <property type="molecule type" value="Genomic_DNA"/>
</dbReference>
<proteinExistence type="predicted"/>
<dbReference type="GO" id="GO:0016303">
    <property type="term" value="F:1-phosphatidylinositol-3-kinase activity"/>
    <property type="evidence" value="ECO:0007669"/>
    <property type="project" value="UniProtKB-EC"/>
</dbReference>
<evidence type="ECO:0000256" key="2">
    <source>
        <dbReference type="ARBA" id="ARBA00022679"/>
    </source>
</evidence>
<evidence type="ECO:0000259" key="6">
    <source>
        <dbReference type="PROSITE" id="PS50290"/>
    </source>
</evidence>
<keyword evidence="2" id="KW-0808">Transferase</keyword>
<organism evidence="7 8">
    <name type="scientific">Monilinia fructicola</name>
    <name type="common">Brown rot fungus</name>
    <name type="synonym">Ciboria fructicola</name>
    <dbReference type="NCBI Taxonomy" id="38448"/>
    <lineage>
        <taxon>Eukaryota</taxon>
        <taxon>Fungi</taxon>
        <taxon>Dikarya</taxon>
        <taxon>Ascomycota</taxon>
        <taxon>Pezizomycotina</taxon>
        <taxon>Leotiomycetes</taxon>
        <taxon>Helotiales</taxon>
        <taxon>Sclerotiniaceae</taxon>
        <taxon>Monilinia</taxon>
    </lineage>
</organism>
<keyword evidence="8" id="KW-1185">Reference proteome</keyword>
<dbReference type="GO" id="GO:0034271">
    <property type="term" value="C:phosphatidylinositol 3-kinase complex, class III, type I"/>
    <property type="evidence" value="ECO:0007669"/>
    <property type="project" value="TreeGrafter"/>
</dbReference>
<feature type="domain" description="PI3K/PI4K catalytic" evidence="6">
    <location>
        <begin position="1"/>
        <end position="220"/>
    </location>
</feature>
<dbReference type="VEuPathDB" id="FungiDB:MFRU_010g01310"/>
<evidence type="ECO:0000256" key="5">
    <source>
        <dbReference type="ARBA" id="ARBA00022840"/>
    </source>
</evidence>
<dbReference type="InterPro" id="IPR057756">
    <property type="entry name" value="PI3-kinase_type3/VPS34_cat"/>
</dbReference>
<evidence type="ECO:0000313" key="7">
    <source>
        <dbReference type="EMBL" id="KAA8567737.1"/>
    </source>
</evidence>
<dbReference type="GO" id="GO:0034272">
    <property type="term" value="C:phosphatidylinositol 3-kinase complex, class III, type II"/>
    <property type="evidence" value="ECO:0007669"/>
    <property type="project" value="TreeGrafter"/>
</dbReference>